<sequence length="220" mass="24968">MAENRGHDLFRFEPGDVSIRVMYAGEICTGMVSSHAMALGSPVWEKFLFPPWKETKDLEGQDVRTPPVQELSFVEDDGEALLILLRIAHLKFKEIPTALSYDHLLNLAILVDQYDCIGIIRPWLATWLANEETEWKAPGRECWLFIAWAFGRNEIFESLALKMVKGIVVDAGGVTFTSSGEPMPEPMPDGIIGNSTHQIRARILTYFFFRKYSGRSSSYY</sequence>
<organism evidence="1 2">
    <name type="scientific">Phialocephala subalpina</name>
    <dbReference type="NCBI Taxonomy" id="576137"/>
    <lineage>
        <taxon>Eukaryota</taxon>
        <taxon>Fungi</taxon>
        <taxon>Dikarya</taxon>
        <taxon>Ascomycota</taxon>
        <taxon>Pezizomycotina</taxon>
        <taxon>Leotiomycetes</taxon>
        <taxon>Helotiales</taxon>
        <taxon>Mollisiaceae</taxon>
        <taxon>Phialocephala</taxon>
        <taxon>Phialocephala fortinii species complex</taxon>
    </lineage>
</organism>
<keyword evidence="2" id="KW-1185">Reference proteome</keyword>
<dbReference type="AlphaFoldDB" id="A0A1L7XPF4"/>
<reference evidence="1 2" key="1">
    <citation type="submission" date="2016-03" db="EMBL/GenBank/DDBJ databases">
        <authorList>
            <person name="Ploux O."/>
        </authorList>
    </citation>
    <scope>NUCLEOTIDE SEQUENCE [LARGE SCALE GENOMIC DNA]</scope>
    <source>
        <strain evidence="1 2">UAMH 11012</strain>
    </source>
</reference>
<dbReference type="Proteomes" id="UP000184330">
    <property type="component" value="Unassembled WGS sequence"/>
</dbReference>
<gene>
    <name evidence="1" type="ORF">PAC_16809</name>
</gene>
<dbReference type="EMBL" id="FJOG01000040">
    <property type="protein sequence ID" value="CZR66908.1"/>
    <property type="molecule type" value="Genomic_DNA"/>
</dbReference>
<name>A0A1L7XPF4_9HELO</name>
<evidence type="ECO:0000313" key="2">
    <source>
        <dbReference type="Proteomes" id="UP000184330"/>
    </source>
</evidence>
<protein>
    <recommendedName>
        <fullName evidence="3">BTB domain-containing protein</fullName>
    </recommendedName>
</protein>
<dbReference type="STRING" id="576137.A0A1L7XPF4"/>
<accession>A0A1L7XPF4</accession>
<evidence type="ECO:0008006" key="3">
    <source>
        <dbReference type="Google" id="ProtNLM"/>
    </source>
</evidence>
<proteinExistence type="predicted"/>
<evidence type="ECO:0000313" key="1">
    <source>
        <dbReference type="EMBL" id="CZR66908.1"/>
    </source>
</evidence>
<dbReference type="OrthoDB" id="5275938at2759"/>